<feature type="transmembrane region" description="Helical" evidence="7">
    <location>
        <begin position="57"/>
        <end position="81"/>
    </location>
</feature>
<accession>A0ABN2NJI1</accession>
<evidence type="ECO:0000256" key="1">
    <source>
        <dbReference type="ARBA" id="ARBA00004651"/>
    </source>
</evidence>
<feature type="transmembrane region" description="Helical" evidence="7">
    <location>
        <begin position="123"/>
        <end position="148"/>
    </location>
</feature>
<feature type="transmembrane region" description="Helical" evidence="7">
    <location>
        <begin position="196"/>
        <end position="213"/>
    </location>
</feature>
<proteinExistence type="predicted"/>
<dbReference type="EMBL" id="BAAAQK010000025">
    <property type="protein sequence ID" value="GAA1871872.1"/>
    <property type="molecule type" value="Genomic_DNA"/>
</dbReference>
<comment type="caution">
    <text evidence="9">The sequence shown here is derived from an EMBL/GenBank/DDBJ whole genome shotgun (WGS) entry which is preliminary data.</text>
</comment>
<keyword evidence="10" id="KW-1185">Reference proteome</keyword>
<keyword evidence="5 7" id="KW-1133">Transmembrane helix</keyword>
<dbReference type="RefSeq" id="WP_344424897.1">
    <property type="nucleotide sequence ID" value="NZ_BAAAQK010000025.1"/>
</dbReference>
<keyword evidence="4 7" id="KW-0812">Transmembrane</keyword>
<dbReference type="Gene3D" id="1.20.1250.20">
    <property type="entry name" value="MFS general substrate transporter like domains"/>
    <property type="match status" value="2"/>
</dbReference>
<evidence type="ECO:0000256" key="3">
    <source>
        <dbReference type="ARBA" id="ARBA00022475"/>
    </source>
</evidence>
<feature type="transmembrane region" description="Helical" evidence="7">
    <location>
        <begin position="249"/>
        <end position="274"/>
    </location>
</feature>
<name>A0ABN2NJI1_9PSEU</name>
<dbReference type="PANTHER" id="PTHR43045:SF1">
    <property type="entry name" value="SHIKIMATE TRANSPORTER"/>
    <property type="match status" value="1"/>
</dbReference>
<evidence type="ECO:0000256" key="5">
    <source>
        <dbReference type="ARBA" id="ARBA00022989"/>
    </source>
</evidence>
<feature type="transmembrane region" description="Helical" evidence="7">
    <location>
        <begin position="340"/>
        <end position="359"/>
    </location>
</feature>
<gene>
    <name evidence="9" type="ORF">GCM10009836_60940</name>
</gene>
<dbReference type="InterPro" id="IPR036259">
    <property type="entry name" value="MFS_trans_sf"/>
</dbReference>
<evidence type="ECO:0000256" key="2">
    <source>
        <dbReference type="ARBA" id="ARBA00022448"/>
    </source>
</evidence>
<dbReference type="InterPro" id="IPR020846">
    <property type="entry name" value="MFS_dom"/>
</dbReference>
<dbReference type="InterPro" id="IPR005828">
    <property type="entry name" value="MFS_sugar_transport-like"/>
</dbReference>
<keyword evidence="2" id="KW-0813">Transport</keyword>
<reference evidence="9 10" key="1">
    <citation type="journal article" date="2019" name="Int. J. Syst. Evol. Microbiol.">
        <title>The Global Catalogue of Microorganisms (GCM) 10K type strain sequencing project: providing services to taxonomists for standard genome sequencing and annotation.</title>
        <authorList>
            <consortium name="The Broad Institute Genomics Platform"/>
            <consortium name="The Broad Institute Genome Sequencing Center for Infectious Disease"/>
            <person name="Wu L."/>
            <person name="Ma J."/>
        </authorList>
    </citation>
    <scope>NUCLEOTIDE SEQUENCE [LARGE SCALE GENOMIC DNA]</scope>
    <source>
        <strain evidence="9 10">JCM 16009</strain>
    </source>
</reference>
<feature type="transmembrane region" description="Helical" evidence="7">
    <location>
        <begin position="93"/>
        <end position="111"/>
    </location>
</feature>
<keyword evidence="3" id="KW-1003">Cell membrane</keyword>
<evidence type="ECO:0000259" key="8">
    <source>
        <dbReference type="PROSITE" id="PS50850"/>
    </source>
</evidence>
<feature type="transmembrane region" description="Helical" evidence="7">
    <location>
        <begin position="380"/>
        <end position="402"/>
    </location>
</feature>
<feature type="transmembrane region" description="Helical" evidence="7">
    <location>
        <begin position="280"/>
        <end position="303"/>
    </location>
</feature>
<evidence type="ECO:0000313" key="9">
    <source>
        <dbReference type="EMBL" id="GAA1871872.1"/>
    </source>
</evidence>
<evidence type="ECO:0000313" key="10">
    <source>
        <dbReference type="Proteomes" id="UP001500449"/>
    </source>
</evidence>
<dbReference type="PANTHER" id="PTHR43045">
    <property type="entry name" value="SHIKIMATE TRANSPORTER"/>
    <property type="match status" value="1"/>
</dbReference>
<feature type="transmembrane region" description="Helical" evidence="7">
    <location>
        <begin position="315"/>
        <end position="334"/>
    </location>
</feature>
<evidence type="ECO:0000256" key="7">
    <source>
        <dbReference type="SAM" id="Phobius"/>
    </source>
</evidence>
<sequence length="445" mass="46012">MGQGHDDVVAPSSRRDLTRVLVSSAAGSAIEFYDFVLYTSAAALIFGPLFFADLPPFAATLVSLSTIAVGFAARPVGALAFSHLGDRVGRKSTLVATTLLMGLSTMLMAALPTQASVGVLAPILLVVLRVAQGVSVGGEWGAAATMAFEHSPASRRGLSASFASAGVPLGATLATGVLGLFALLPPDQFMSWGWRMPFALSGVLVVVALWVRLRVNESPLFAAEQARRALSHPQKQTSPIVALFRRPGILFLSIVTFVAPFLFFSLVGGFGIAFARSSGLSPSAVLTMATIGYCTCAFGEVLGGHLSDRFGRSRVLLFGILLGGLLTYPFLLALGSGSVALGTLGFVVLNFFVLGSAFGPLGAFIGEQFPTSTRFTGASVGYQMAAVLGSGFGPLALTVLLAPGASRGLVSVALLCAVVAIISAAGMLSLDRKRRRGVLEIPVAQ</sequence>
<protein>
    <submittedName>
        <fullName evidence="9">MFS transporter</fullName>
    </submittedName>
</protein>
<comment type="subcellular location">
    <subcellularLocation>
        <location evidence="1">Cell membrane</location>
        <topology evidence="1">Multi-pass membrane protein</topology>
    </subcellularLocation>
</comment>
<feature type="transmembrane region" description="Helical" evidence="7">
    <location>
        <begin position="408"/>
        <end position="430"/>
    </location>
</feature>
<dbReference type="PROSITE" id="PS50850">
    <property type="entry name" value="MFS"/>
    <property type="match status" value="1"/>
</dbReference>
<feature type="domain" description="Major facilitator superfamily (MFS) profile" evidence="8">
    <location>
        <begin position="20"/>
        <end position="435"/>
    </location>
</feature>
<organism evidence="9 10">
    <name type="scientific">Pseudonocardia ailaonensis</name>
    <dbReference type="NCBI Taxonomy" id="367279"/>
    <lineage>
        <taxon>Bacteria</taxon>
        <taxon>Bacillati</taxon>
        <taxon>Actinomycetota</taxon>
        <taxon>Actinomycetes</taxon>
        <taxon>Pseudonocardiales</taxon>
        <taxon>Pseudonocardiaceae</taxon>
        <taxon>Pseudonocardia</taxon>
    </lineage>
</organism>
<feature type="transmembrane region" description="Helical" evidence="7">
    <location>
        <begin position="160"/>
        <end position="184"/>
    </location>
</feature>
<dbReference type="Proteomes" id="UP001500449">
    <property type="component" value="Unassembled WGS sequence"/>
</dbReference>
<evidence type="ECO:0000256" key="4">
    <source>
        <dbReference type="ARBA" id="ARBA00022692"/>
    </source>
</evidence>
<keyword evidence="6 7" id="KW-0472">Membrane</keyword>
<evidence type="ECO:0000256" key="6">
    <source>
        <dbReference type="ARBA" id="ARBA00023136"/>
    </source>
</evidence>
<dbReference type="SUPFAM" id="SSF103473">
    <property type="entry name" value="MFS general substrate transporter"/>
    <property type="match status" value="1"/>
</dbReference>
<dbReference type="Pfam" id="PF00083">
    <property type="entry name" value="Sugar_tr"/>
    <property type="match status" value="1"/>
</dbReference>